<name>A0A655JNU3_MYCTX</name>
<dbReference type="AlphaFoldDB" id="A0A655JNU3"/>
<evidence type="ECO:0000256" key="1">
    <source>
        <dbReference type="ARBA" id="ARBA00022801"/>
    </source>
</evidence>
<dbReference type="InterPro" id="IPR036452">
    <property type="entry name" value="Ribo_hydro-like"/>
</dbReference>
<evidence type="ECO:0000313" key="8">
    <source>
        <dbReference type="Proteomes" id="UP000048948"/>
    </source>
</evidence>
<organism evidence="6 7">
    <name type="scientific">Mycobacterium tuberculosis</name>
    <dbReference type="NCBI Taxonomy" id="1773"/>
    <lineage>
        <taxon>Bacteria</taxon>
        <taxon>Bacillati</taxon>
        <taxon>Actinomycetota</taxon>
        <taxon>Actinomycetes</taxon>
        <taxon>Mycobacteriales</taxon>
        <taxon>Mycobacteriaceae</taxon>
        <taxon>Mycobacterium</taxon>
        <taxon>Mycobacterium tuberculosis complex</taxon>
    </lineage>
</organism>
<reference evidence="7 8" key="1">
    <citation type="submission" date="2015-03" db="EMBL/GenBank/DDBJ databases">
        <authorList>
            <consortium name="Pathogen Informatics"/>
        </authorList>
    </citation>
    <scope>NUCLEOTIDE SEQUENCE [LARGE SCALE GENOMIC DNA]</scope>
    <source>
        <strain evidence="5 8">Bir 172</strain>
        <strain evidence="4 9">Bir 185</strain>
        <strain evidence="6 7">M09401471</strain>
    </source>
</reference>
<dbReference type="EMBL" id="CNGE01001776">
    <property type="protein sequence ID" value="CKU49298.1"/>
    <property type="molecule type" value="Genomic_DNA"/>
</dbReference>
<dbReference type="Gene3D" id="3.90.245.10">
    <property type="entry name" value="Ribonucleoside hydrolase-like"/>
    <property type="match status" value="1"/>
</dbReference>
<evidence type="ECO:0000313" key="4">
    <source>
        <dbReference type="EMBL" id="CKT67586.1"/>
    </source>
</evidence>
<dbReference type="SUPFAM" id="SSF53590">
    <property type="entry name" value="Nucleoside hydrolase"/>
    <property type="match status" value="1"/>
</dbReference>
<dbReference type="InterPro" id="IPR001910">
    <property type="entry name" value="Inosine/uridine_hydrolase_dom"/>
</dbReference>
<dbReference type="InterPro" id="IPR023186">
    <property type="entry name" value="IUNH"/>
</dbReference>
<dbReference type="Proteomes" id="UP000048948">
    <property type="component" value="Unassembled WGS sequence"/>
</dbReference>
<dbReference type="Pfam" id="PF01156">
    <property type="entry name" value="IU_nuc_hydro"/>
    <property type="match status" value="1"/>
</dbReference>
<dbReference type="Proteomes" id="UP000050164">
    <property type="component" value="Unassembled WGS sequence"/>
</dbReference>
<sequence length="160" mass="17688">MGGMFDGQPITEWNIRVDPEAASEVFTAWAGQRQLPIVCGLDLTRRVAMTPDILARLASVCGSSPVMRVIEDALRFYFESHEARGHGYLAYMHDPLAAAVAMDPELLTTRTATVDVDPTGATVTDWSGKRNPNARIGMSVDPAVFFDRFVERIGRFARRT</sequence>
<dbReference type="EMBL" id="CSAJ01000859">
    <property type="protein sequence ID" value="COX30049.1"/>
    <property type="molecule type" value="Genomic_DNA"/>
</dbReference>
<evidence type="ECO:0000259" key="3">
    <source>
        <dbReference type="Pfam" id="PF01156"/>
    </source>
</evidence>
<gene>
    <name evidence="6" type="primary">iunH</name>
    <name evidence="6" type="ORF">ERS007720_04253</name>
    <name evidence="5" type="ORF">ERS027646_04822</name>
    <name evidence="4" type="ORF">ERS027659_04715</name>
</gene>
<protein>
    <submittedName>
        <fullName evidence="6">Nucleoside hydrolase</fullName>
        <ecNumber evidence="6">3.2.-.-</ecNumber>
        <ecNumber evidence="6">3.2.2.-</ecNumber>
    </submittedName>
</protein>
<proteinExistence type="predicted"/>
<evidence type="ECO:0000256" key="2">
    <source>
        <dbReference type="ARBA" id="ARBA00023295"/>
    </source>
</evidence>
<dbReference type="PANTHER" id="PTHR12304">
    <property type="entry name" value="INOSINE-URIDINE PREFERRING NUCLEOSIDE HYDROLASE"/>
    <property type="match status" value="1"/>
</dbReference>
<dbReference type="GO" id="GO:0008477">
    <property type="term" value="F:purine nucleosidase activity"/>
    <property type="evidence" value="ECO:0007669"/>
    <property type="project" value="TreeGrafter"/>
</dbReference>
<dbReference type="PANTHER" id="PTHR12304:SF4">
    <property type="entry name" value="URIDINE NUCLEOSIDASE"/>
    <property type="match status" value="1"/>
</dbReference>
<dbReference type="Proteomes" id="UP000044938">
    <property type="component" value="Unassembled WGS sequence"/>
</dbReference>
<dbReference type="EMBL" id="CNFT01001834">
    <property type="protein sequence ID" value="CKT67586.1"/>
    <property type="molecule type" value="Genomic_DNA"/>
</dbReference>
<dbReference type="EC" id="3.2.-.-" evidence="6"/>
<evidence type="ECO:0000313" key="6">
    <source>
        <dbReference type="EMBL" id="COX30049.1"/>
    </source>
</evidence>
<keyword evidence="2 6" id="KW-0326">Glycosidase</keyword>
<dbReference type="GO" id="GO:0005829">
    <property type="term" value="C:cytosol"/>
    <property type="evidence" value="ECO:0007669"/>
    <property type="project" value="TreeGrafter"/>
</dbReference>
<dbReference type="GO" id="GO:0006152">
    <property type="term" value="P:purine nucleoside catabolic process"/>
    <property type="evidence" value="ECO:0007669"/>
    <property type="project" value="TreeGrafter"/>
</dbReference>
<evidence type="ECO:0000313" key="5">
    <source>
        <dbReference type="EMBL" id="CKU49298.1"/>
    </source>
</evidence>
<feature type="domain" description="Inosine/uridine-preferring nucleoside hydrolase" evidence="3">
    <location>
        <begin position="1"/>
        <end position="147"/>
    </location>
</feature>
<keyword evidence="1 6" id="KW-0378">Hydrolase</keyword>
<evidence type="ECO:0000313" key="7">
    <source>
        <dbReference type="Proteomes" id="UP000044938"/>
    </source>
</evidence>
<dbReference type="EC" id="3.2.2.-" evidence="6"/>
<evidence type="ECO:0000313" key="9">
    <source>
        <dbReference type="Proteomes" id="UP000050164"/>
    </source>
</evidence>
<accession>A0A655JNU3</accession>